<proteinExistence type="predicted"/>
<evidence type="ECO:0000313" key="2">
    <source>
        <dbReference type="Proteomes" id="UP000030624"/>
    </source>
</evidence>
<gene>
    <name evidence="1" type="ORF">GACE_2116</name>
</gene>
<evidence type="ECO:0000313" key="1">
    <source>
        <dbReference type="EMBL" id="AIY91138.1"/>
    </source>
</evidence>
<dbReference type="AlphaFoldDB" id="A0A0A7GGZ6"/>
<protein>
    <submittedName>
        <fullName evidence="1">Uncharacterized protein</fullName>
    </submittedName>
</protein>
<accession>A0A0A7GGZ6</accession>
<dbReference type="RefSeq" id="WP_048093258.1">
    <property type="nucleotide sequence ID" value="NZ_CP009552.1"/>
</dbReference>
<dbReference type="HOGENOM" id="CLU_2366084_0_0_2"/>
<dbReference type="KEGG" id="gac:GACE_2116"/>
<sequence>MSWRIDIWPDVCNYKKIGKTLILFQKPRMTRLIGENIYIYAVSKKGRTISIRLTLDEAKRLARELNEQLETRKRVDSVIALMNFRDMFCEKEADD</sequence>
<dbReference type="STRING" id="565033.GACE_2116"/>
<name>A0A0A7GGZ6_GEOAI</name>
<dbReference type="Proteomes" id="UP000030624">
    <property type="component" value="Chromosome"/>
</dbReference>
<reference evidence="1 2" key="1">
    <citation type="journal article" date="2015" name="Appl. Environ. Microbiol.">
        <title>The Geoglobus acetivorans genome: Fe(III) reduction, acetate utilization, autotrophic growth, and degradation of aromatic compounds in a hyperthermophilic archaeon.</title>
        <authorList>
            <person name="Mardanov A.V."/>
            <person name="Slododkina G.B."/>
            <person name="Slobodkin A.I."/>
            <person name="Beletsky A.V."/>
            <person name="Gavrilov S.N."/>
            <person name="Kublanov I.V."/>
            <person name="Bonch-Osmolovskaya E.A."/>
            <person name="Skryabin K.G."/>
            <person name="Ravin N.V."/>
        </authorList>
    </citation>
    <scope>NUCLEOTIDE SEQUENCE [LARGE SCALE GENOMIC DNA]</scope>
    <source>
        <strain evidence="1 2">SBH6</strain>
    </source>
</reference>
<dbReference type="EMBL" id="CP009552">
    <property type="protein sequence ID" value="AIY91138.1"/>
    <property type="molecule type" value="Genomic_DNA"/>
</dbReference>
<organism evidence="1 2">
    <name type="scientific">Geoglobus acetivorans</name>
    <dbReference type="NCBI Taxonomy" id="565033"/>
    <lineage>
        <taxon>Archaea</taxon>
        <taxon>Methanobacteriati</taxon>
        <taxon>Methanobacteriota</taxon>
        <taxon>Archaeoglobi</taxon>
        <taxon>Archaeoglobales</taxon>
        <taxon>Archaeoglobaceae</taxon>
        <taxon>Geoglobus</taxon>
    </lineage>
</organism>
<dbReference type="GeneID" id="24798678"/>